<keyword evidence="10" id="KW-1133">Transmembrane helix</keyword>
<evidence type="ECO:0000256" key="2">
    <source>
        <dbReference type="ARBA" id="ARBA00022645"/>
    </source>
</evidence>
<keyword evidence="4" id="KW-0328">Glycosyltransferase</keyword>
<dbReference type="PANTHER" id="PTHR32282">
    <property type="entry name" value="BINDING PROTEIN TRANSPEPTIDASE, PUTATIVE-RELATED"/>
    <property type="match status" value="1"/>
</dbReference>
<dbReference type="PANTHER" id="PTHR32282:SF27">
    <property type="entry name" value="PENICILLIN-BINDING PROTEIN 1A"/>
    <property type="match status" value="1"/>
</dbReference>
<feature type="compositionally biased region" description="Basic and acidic residues" evidence="16">
    <location>
        <begin position="779"/>
        <end position="813"/>
    </location>
</feature>
<evidence type="ECO:0000256" key="12">
    <source>
        <dbReference type="ARBA" id="ARBA00023268"/>
    </source>
</evidence>
<evidence type="ECO:0000256" key="6">
    <source>
        <dbReference type="ARBA" id="ARBA00022692"/>
    </source>
</evidence>
<dbReference type="EMBL" id="CP002536">
    <property type="protein sequence ID" value="ADY26324.1"/>
    <property type="molecule type" value="Genomic_DNA"/>
</dbReference>
<feature type="region of interest" description="Disordered" evidence="16">
    <location>
        <begin position="662"/>
        <end position="813"/>
    </location>
</feature>
<dbReference type="GO" id="GO:0008658">
    <property type="term" value="F:penicillin binding"/>
    <property type="evidence" value="ECO:0007669"/>
    <property type="project" value="InterPro"/>
</dbReference>
<evidence type="ECO:0000256" key="4">
    <source>
        <dbReference type="ARBA" id="ARBA00022676"/>
    </source>
</evidence>
<sequence>MRSALLRPLLGFLAAALLLALAGVGVLYVVWTRDLPSIGDVDLLALGGETRVYDRKNRLIGVLTPSLSSGALASGELLELGEISQPLRKAVVSSEDRRFNSHRGLDMVGIGRGLLKGLFLGDLEGGSSITQQLVKNTLLGDMNSERTLERKFKEAVLAYRVEKNFSKNQILAAYLNVVYWGKTQRRSIVGIDQAAHAYFGKSAAELNLAESAYLAVLIPAPNSRYQKFEEFRPLTRILLDRMVEDGTVTQAQADQAWRTPIYPAGWRIGWNADGTVRSARLENPARLEENLPAQAPQVAFHYLQAVERELVAQLGRKEAYASAKIVTGLDLDAQRAAEQAAREAELPEGATLGMAFVDPQTGEVTAMVGQQLDAGRPADWDNATQSRRQVGSSVKPFVYTLALSQGWQQSDTVLDAPLQGEYQPKNYDGRWLGYPVTLRYALDHSLNLPTVRLAQEVGVGELEGKLTELGFQVQPDLGLSLSIGTLEASPLQLASAYAAFANGGLYRPASFVRQVVDEHGKVIYQRPEVPAVRVWDERTAYLGLDMLKGVVNDLSEAQGGLATRARIEGWPVGGKTGTTNDIRDLWFAGVAPGVAGAVWVGREDNQPLPAWAYSGTVPTPIWQRAARGQLAGRKPGDFPVPQGITFATVRRVEMAFLSEKLQTPGAPAGRSSAPSPTAPAATVPAPPPRSSQPSRPPAPTSAPADPPEVPVAAPQTPMTQPPVAQPSEPQPTVPQDSAAPTPEASPDPSQIPPLPQEPAQQLPQEQLPQEQVPLPDLRGVQDEAARAWEETQRAAEQGLRDTLERGSDQAADELQRALDQAREQLQQLPQTAPQSSP</sequence>
<dbReference type="GO" id="GO:0030288">
    <property type="term" value="C:outer membrane-bounded periplasmic space"/>
    <property type="evidence" value="ECO:0007669"/>
    <property type="project" value="TreeGrafter"/>
</dbReference>
<evidence type="ECO:0000313" key="19">
    <source>
        <dbReference type="EMBL" id="ADY26324.1"/>
    </source>
</evidence>
<dbReference type="GO" id="GO:0004180">
    <property type="term" value="F:carboxypeptidase activity"/>
    <property type="evidence" value="ECO:0007669"/>
    <property type="project" value="UniProtKB-KW"/>
</dbReference>
<keyword evidence="11" id="KW-0472">Membrane</keyword>
<keyword evidence="12" id="KW-0511">Multifunctional enzyme</keyword>
<feature type="domain" description="Penicillin-binding protein transpeptidase" evidence="17">
    <location>
        <begin position="356"/>
        <end position="600"/>
    </location>
</feature>
<dbReference type="GO" id="GO:0006508">
    <property type="term" value="P:proteolysis"/>
    <property type="evidence" value="ECO:0007669"/>
    <property type="project" value="UniProtKB-KW"/>
</dbReference>
<dbReference type="RefSeq" id="WP_013614933.1">
    <property type="nucleotide sequence ID" value="NC_015161.1"/>
</dbReference>
<keyword evidence="5 19" id="KW-0808">Transferase</keyword>
<feature type="compositionally biased region" description="Pro residues" evidence="16">
    <location>
        <begin position="743"/>
        <end position="756"/>
    </location>
</feature>
<keyword evidence="20" id="KW-1185">Reference proteome</keyword>
<reference evidence="20" key="1">
    <citation type="submission" date="2011-02" db="EMBL/GenBank/DDBJ databases">
        <title>The complete sequence of chromosome of Deinococcus proteolyticus DSM 20540.</title>
        <authorList>
            <consortium name="US DOE Joint Genome Institute (JGI-PGF)"/>
            <person name="Lucas S."/>
            <person name="Copeland A."/>
            <person name="Lapidus A."/>
            <person name="Bruce D."/>
            <person name="Goodwin L."/>
            <person name="Pitluck S."/>
            <person name="Kyrpides N."/>
            <person name="Mavromatis K."/>
            <person name="Pagani I."/>
            <person name="Ivanova N."/>
            <person name="Ovchinnikova G."/>
            <person name="Zeytun A."/>
            <person name="Detter J.C."/>
            <person name="Han C."/>
            <person name="Land M."/>
            <person name="Hauser L."/>
            <person name="Markowitz V."/>
            <person name="Cheng J.-F."/>
            <person name="Hugenholtz P."/>
            <person name="Woyke T."/>
            <person name="Wu D."/>
            <person name="Pukall R."/>
            <person name="Steenblock K."/>
            <person name="Brambilla E."/>
            <person name="Klenk H.-P."/>
            <person name="Eisen J.A."/>
        </authorList>
    </citation>
    <scope>NUCLEOTIDE SEQUENCE [LARGE SCALE GENOMIC DNA]</scope>
    <source>
        <strain evidence="20">ATCC 35074 / DSM 20540 / JCM 6276 / NBRC 101906 / NCIMB 13154 / VKM Ac-1939 / CCM 2703 / MRP</strain>
    </source>
</reference>
<keyword evidence="7" id="KW-0378">Hydrolase</keyword>
<keyword evidence="9" id="KW-0573">Peptidoglycan synthesis</keyword>
<dbReference type="eggNOG" id="COG0744">
    <property type="taxonomic scope" value="Bacteria"/>
</dbReference>
<dbReference type="InterPro" id="IPR050396">
    <property type="entry name" value="Glycosyltr_51/Transpeptidase"/>
</dbReference>
<feature type="compositionally biased region" description="Pro residues" evidence="16">
    <location>
        <begin position="684"/>
        <end position="709"/>
    </location>
</feature>
<dbReference type="SUPFAM" id="SSF53955">
    <property type="entry name" value="Lysozyme-like"/>
    <property type="match status" value="1"/>
</dbReference>
<evidence type="ECO:0000256" key="5">
    <source>
        <dbReference type="ARBA" id="ARBA00022679"/>
    </source>
</evidence>
<comment type="catalytic activity">
    <reaction evidence="15">
        <text>[GlcNAc-(1-&gt;4)-Mur2Ac(oyl-L-Ala-gamma-D-Glu-L-Lys-D-Ala-D-Ala)](n)-di-trans,octa-cis-undecaprenyl diphosphate + beta-D-GlcNAc-(1-&gt;4)-Mur2Ac(oyl-L-Ala-gamma-D-Glu-L-Lys-D-Ala-D-Ala)-di-trans,octa-cis-undecaprenyl diphosphate = [GlcNAc-(1-&gt;4)-Mur2Ac(oyl-L-Ala-gamma-D-Glu-L-Lys-D-Ala-D-Ala)](n+1)-di-trans,octa-cis-undecaprenyl diphosphate + di-trans,octa-cis-undecaprenyl diphosphate + H(+)</text>
        <dbReference type="Rhea" id="RHEA:23708"/>
        <dbReference type="Rhea" id="RHEA-COMP:9602"/>
        <dbReference type="Rhea" id="RHEA-COMP:9603"/>
        <dbReference type="ChEBI" id="CHEBI:15378"/>
        <dbReference type="ChEBI" id="CHEBI:58405"/>
        <dbReference type="ChEBI" id="CHEBI:60033"/>
        <dbReference type="ChEBI" id="CHEBI:78435"/>
        <dbReference type="EC" id="2.4.99.28"/>
    </reaction>
</comment>
<dbReference type="EC" id="2.4.99.28" evidence="14"/>
<keyword evidence="13" id="KW-0961">Cell wall biogenesis/degradation</keyword>
<dbReference type="GO" id="GO:0008955">
    <property type="term" value="F:peptidoglycan glycosyltransferase activity"/>
    <property type="evidence" value="ECO:0007669"/>
    <property type="project" value="UniProtKB-EC"/>
</dbReference>
<dbReference type="Gene3D" id="1.10.3810.10">
    <property type="entry name" value="Biosynthetic peptidoglycan transglycosylase-like"/>
    <property type="match status" value="1"/>
</dbReference>
<dbReference type="InterPro" id="IPR001460">
    <property type="entry name" value="PCN-bd_Tpept"/>
</dbReference>
<feature type="region of interest" description="Disordered" evidence="16">
    <location>
        <begin position="818"/>
        <end position="837"/>
    </location>
</feature>
<keyword evidence="2" id="KW-0121">Carboxypeptidase</keyword>
<evidence type="ECO:0000256" key="9">
    <source>
        <dbReference type="ARBA" id="ARBA00022984"/>
    </source>
</evidence>
<reference evidence="19 20" key="2">
    <citation type="journal article" date="2012" name="Stand. Genomic Sci.">
        <title>Complete genome sequence of the orange-red pigmented, radioresistant Deinococcus proteolyticus type strain (MRP(T)).</title>
        <authorList>
            <person name="Copeland A."/>
            <person name="Zeytun A."/>
            <person name="Yassawong M."/>
            <person name="Nolan M."/>
            <person name="Lucas S."/>
            <person name="Hammon N."/>
            <person name="Deshpande S."/>
            <person name="Cheng J.F."/>
            <person name="Han C."/>
            <person name="Tapia R."/>
            <person name="Goodwin L.A."/>
            <person name="Pitluck S."/>
            <person name="Mavromatis K."/>
            <person name="Liolios K."/>
            <person name="Pagani I."/>
            <person name="Ivanova N."/>
            <person name="Mikhailova N."/>
            <person name="Pati A."/>
            <person name="Chen A."/>
            <person name="Palaniappan K."/>
            <person name="Land M."/>
            <person name="Hauser L."/>
            <person name="Jeffries C.D."/>
            <person name="Brambilla E.M."/>
            <person name="Rohde M."/>
            <person name="Sikorski J."/>
            <person name="Pukall R."/>
            <person name="Goker M."/>
            <person name="Detter J.C."/>
            <person name="Woyke T."/>
            <person name="Bristow J."/>
            <person name="Eisen J.A."/>
            <person name="Markowitz V."/>
            <person name="Hugenholtz P."/>
            <person name="Kyrpides N.C."/>
            <person name="Klenk H.P."/>
            <person name="Lapidus A."/>
        </authorList>
    </citation>
    <scope>NUCLEOTIDE SEQUENCE [LARGE SCALE GENOMIC DNA]</scope>
    <source>
        <strain evidence="20">ATCC 35074 / DSM 20540 / JCM 6276 / NBRC 101906 / NCIMB 13154 / VKM Ac-1939 / CCM 2703 / MRP</strain>
    </source>
</reference>
<feature type="compositionally biased region" description="Pro residues" evidence="16">
    <location>
        <begin position="719"/>
        <end position="732"/>
    </location>
</feature>
<dbReference type="AlphaFoldDB" id="F0RNJ8"/>
<organism evidence="19 20">
    <name type="scientific">Deinococcus proteolyticus (strain ATCC 35074 / DSM 20540 / JCM 6276 / NBRC 101906 / NCIMB 13154 / VKM Ac-1939 / CCM 2703 / MRP)</name>
    <dbReference type="NCBI Taxonomy" id="693977"/>
    <lineage>
        <taxon>Bacteria</taxon>
        <taxon>Thermotogati</taxon>
        <taxon>Deinococcota</taxon>
        <taxon>Deinococci</taxon>
        <taxon>Deinococcales</taxon>
        <taxon>Deinococcaceae</taxon>
        <taxon>Deinococcus</taxon>
    </lineage>
</organism>
<dbReference type="GO" id="GO:0008360">
    <property type="term" value="P:regulation of cell shape"/>
    <property type="evidence" value="ECO:0007669"/>
    <property type="project" value="UniProtKB-KW"/>
</dbReference>
<feature type="compositionally biased region" description="Polar residues" evidence="16">
    <location>
        <begin position="823"/>
        <end position="837"/>
    </location>
</feature>
<evidence type="ECO:0000256" key="3">
    <source>
        <dbReference type="ARBA" id="ARBA00022670"/>
    </source>
</evidence>
<feature type="compositionally biased region" description="Low complexity" evidence="16">
    <location>
        <begin position="757"/>
        <end position="775"/>
    </location>
</feature>
<keyword evidence="8" id="KW-0133">Cell shape</keyword>
<feature type="compositionally biased region" description="Low complexity" evidence="16">
    <location>
        <begin position="664"/>
        <end position="683"/>
    </location>
</feature>
<dbReference type="Proteomes" id="UP000007718">
    <property type="component" value="Chromosome"/>
</dbReference>
<dbReference type="InterPro" id="IPR036950">
    <property type="entry name" value="PBP_transglycosylase"/>
</dbReference>
<dbReference type="HOGENOM" id="CLU_006354_2_4_0"/>
<evidence type="ECO:0000256" key="15">
    <source>
        <dbReference type="ARBA" id="ARBA00049902"/>
    </source>
</evidence>
<protein>
    <recommendedName>
        <fullName evidence="14">peptidoglycan glycosyltransferase</fullName>
        <ecNumber evidence="14">2.4.99.28</ecNumber>
    </recommendedName>
</protein>
<comment type="subcellular location">
    <subcellularLocation>
        <location evidence="1">Membrane</location>
    </subcellularLocation>
</comment>
<evidence type="ECO:0000259" key="17">
    <source>
        <dbReference type="Pfam" id="PF00905"/>
    </source>
</evidence>
<evidence type="ECO:0000256" key="11">
    <source>
        <dbReference type="ARBA" id="ARBA00023136"/>
    </source>
</evidence>
<evidence type="ECO:0000256" key="7">
    <source>
        <dbReference type="ARBA" id="ARBA00022801"/>
    </source>
</evidence>
<dbReference type="SUPFAM" id="SSF56601">
    <property type="entry name" value="beta-lactamase/transpeptidase-like"/>
    <property type="match status" value="1"/>
</dbReference>
<evidence type="ECO:0000256" key="16">
    <source>
        <dbReference type="SAM" id="MobiDB-lite"/>
    </source>
</evidence>
<accession>F0RNJ8</accession>
<gene>
    <name evidence="19" type="ordered locus">Deipr_1172</name>
</gene>
<dbReference type="InterPro" id="IPR001264">
    <property type="entry name" value="Glyco_trans_51"/>
</dbReference>
<evidence type="ECO:0000256" key="1">
    <source>
        <dbReference type="ARBA" id="ARBA00004370"/>
    </source>
</evidence>
<dbReference type="GO" id="GO:0071555">
    <property type="term" value="P:cell wall organization"/>
    <property type="evidence" value="ECO:0007669"/>
    <property type="project" value="UniProtKB-KW"/>
</dbReference>
<evidence type="ECO:0000313" key="20">
    <source>
        <dbReference type="Proteomes" id="UP000007718"/>
    </source>
</evidence>
<dbReference type="InterPro" id="IPR023346">
    <property type="entry name" value="Lysozyme-like_dom_sf"/>
</dbReference>
<dbReference type="OrthoDB" id="9766909at2"/>
<dbReference type="GO" id="GO:0009252">
    <property type="term" value="P:peptidoglycan biosynthetic process"/>
    <property type="evidence" value="ECO:0007669"/>
    <property type="project" value="UniProtKB-KW"/>
</dbReference>
<keyword evidence="3" id="KW-0645">Protease</keyword>
<dbReference type="KEGG" id="dpt:Deipr_1172"/>
<evidence type="ECO:0000256" key="8">
    <source>
        <dbReference type="ARBA" id="ARBA00022960"/>
    </source>
</evidence>
<name>F0RNJ8_DEIPM</name>
<evidence type="ECO:0000259" key="18">
    <source>
        <dbReference type="Pfam" id="PF00912"/>
    </source>
</evidence>
<feature type="domain" description="Glycosyl transferase family 51" evidence="18">
    <location>
        <begin position="75"/>
        <end position="242"/>
    </location>
</feature>
<evidence type="ECO:0000256" key="14">
    <source>
        <dbReference type="ARBA" id="ARBA00044770"/>
    </source>
</evidence>
<dbReference type="Pfam" id="PF00905">
    <property type="entry name" value="Transpeptidase"/>
    <property type="match status" value="1"/>
</dbReference>
<proteinExistence type="predicted"/>
<dbReference type="Pfam" id="PF00912">
    <property type="entry name" value="Transgly"/>
    <property type="match status" value="1"/>
</dbReference>
<dbReference type="InterPro" id="IPR012338">
    <property type="entry name" value="Beta-lactam/transpept-like"/>
</dbReference>
<dbReference type="GO" id="GO:0016020">
    <property type="term" value="C:membrane"/>
    <property type="evidence" value="ECO:0007669"/>
    <property type="project" value="UniProtKB-SubCell"/>
</dbReference>
<keyword evidence="6" id="KW-0812">Transmembrane</keyword>
<dbReference type="Gene3D" id="3.40.710.10">
    <property type="entry name" value="DD-peptidase/beta-lactamase superfamily"/>
    <property type="match status" value="1"/>
</dbReference>
<evidence type="ECO:0000256" key="13">
    <source>
        <dbReference type="ARBA" id="ARBA00023316"/>
    </source>
</evidence>
<evidence type="ECO:0000256" key="10">
    <source>
        <dbReference type="ARBA" id="ARBA00022989"/>
    </source>
</evidence>
<dbReference type="STRING" id="693977.Deipr_1172"/>